<dbReference type="Proteomes" id="UP000594454">
    <property type="component" value="Chromosome 4"/>
</dbReference>
<evidence type="ECO:0000259" key="10">
    <source>
        <dbReference type="PROSITE" id="PS50255"/>
    </source>
</evidence>
<dbReference type="InParanoid" id="A0A7R8UWZ9"/>
<dbReference type="SMART" id="SM01117">
    <property type="entry name" value="Cyt-b5"/>
    <property type="match status" value="1"/>
</dbReference>
<sequence length="153" mass="17142">MFRSSGSIGKKTGKLQKMSGPKLITLTEVKEHNKPDDLWCIINGKVYDLSKFRHEHPGGSEVLEDVAGKDATTEFIEVGHSKEAENQMQSYLVGNFSAEEKRDSKCYIIHFVGAVLAVIRLKFFRSSSNSAGMSKSATRRNCKIDGREEWKAK</sequence>
<evidence type="ECO:0000256" key="9">
    <source>
        <dbReference type="ARBA" id="ARBA00038168"/>
    </source>
</evidence>
<dbReference type="SUPFAM" id="SSF55856">
    <property type="entry name" value="Cytochrome b5-like heme/steroid binding domain"/>
    <property type="match status" value="1"/>
</dbReference>
<keyword evidence="4" id="KW-0812">Transmembrane</keyword>
<dbReference type="InterPro" id="IPR036400">
    <property type="entry name" value="Cyt_B5-like_heme/steroid_sf"/>
</dbReference>
<feature type="domain" description="Cytochrome b5 heme-binding" evidence="10">
    <location>
        <begin position="21"/>
        <end position="97"/>
    </location>
</feature>
<comment type="subcellular location">
    <subcellularLocation>
        <location evidence="1">Endoplasmic reticulum</location>
    </subcellularLocation>
    <subcellularLocation>
        <location evidence="2">Membrane</location>
    </subcellularLocation>
</comment>
<dbReference type="OrthoDB" id="260519at2759"/>
<dbReference type="GO" id="GO:0016020">
    <property type="term" value="C:membrane"/>
    <property type="evidence" value="ECO:0007669"/>
    <property type="project" value="UniProtKB-SubCell"/>
</dbReference>
<dbReference type="EMBL" id="LR899012">
    <property type="protein sequence ID" value="CAD7088512.1"/>
    <property type="molecule type" value="Genomic_DNA"/>
</dbReference>
<dbReference type="GO" id="GO:0005783">
    <property type="term" value="C:endoplasmic reticulum"/>
    <property type="evidence" value="ECO:0007669"/>
    <property type="project" value="UniProtKB-SubCell"/>
</dbReference>
<keyword evidence="8" id="KW-0472">Membrane</keyword>
<comment type="similarity">
    <text evidence="9">Belongs to the cytochrome b5 family.</text>
</comment>
<dbReference type="PANTHER" id="PTHR19359:SF129">
    <property type="entry name" value="CYTOCHROME B5 ISOFORM B"/>
    <property type="match status" value="1"/>
</dbReference>
<evidence type="ECO:0000256" key="3">
    <source>
        <dbReference type="ARBA" id="ARBA00022617"/>
    </source>
</evidence>
<evidence type="ECO:0000256" key="4">
    <source>
        <dbReference type="ARBA" id="ARBA00022692"/>
    </source>
</evidence>
<dbReference type="GO" id="GO:0020037">
    <property type="term" value="F:heme binding"/>
    <property type="evidence" value="ECO:0007669"/>
    <property type="project" value="TreeGrafter"/>
</dbReference>
<dbReference type="AlphaFoldDB" id="A0A7R8UWZ9"/>
<proteinExistence type="inferred from homology"/>
<organism evidence="11 12">
    <name type="scientific">Hermetia illucens</name>
    <name type="common">Black soldier fly</name>
    <dbReference type="NCBI Taxonomy" id="343691"/>
    <lineage>
        <taxon>Eukaryota</taxon>
        <taxon>Metazoa</taxon>
        <taxon>Ecdysozoa</taxon>
        <taxon>Arthropoda</taxon>
        <taxon>Hexapoda</taxon>
        <taxon>Insecta</taxon>
        <taxon>Pterygota</taxon>
        <taxon>Neoptera</taxon>
        <taxon>Endopterygota</taxon>
        <taxon>Diptera</taxon>
        <taxon>Brachycera</taxon>
        <taxon>Stratiomyomorpha</taxon>
        <taxon>Stratiomyidae</taxon>
        <taxon>Hermetiinae</taxon>
        <taxon>Hermetia</taxon>
    </lineage>
</organism>
<accession>A0A7R8UWZ9</accession>
<evidence type="ECO:0000256" key="8">
    <source>
        <dbReference type="ARBA" id="ARBA00023136"/>
    </source>
</evidence>
<dbReference type="PANTHER" id="PTHR19359">
    <property type="entry name" value="CYTOCHROME B5"/>
    <property type="match status" value="1"/>
</dbReference>
<dbReference type="GO" id="GO:0046872">
    <property type="term" value="F:metal ion binding"/>
    <property type="evidence" value="ECO:0007669"/>
    <property type="project" value="UniProtKB-KW"/>
</dbReference>
<dbReference type="FunFam" id="3.10.120.10:FF:000002">
    <property type="entry name" value="Cytochrome b5 type B"/>
    <property type="match status" value="1"/>
</dbReference>
<gene>
    <name evidence="11" type="ORF">HERILL_LOCUS11126</name>
</gene>
<dbReference type="PROSITE" id="PS50255">
    <property type="entry name" value="CYTOCHROME_B5_2"/>
    <property type="match status" value="1"/>
</dbReference>
<name>A0A7R8UWZ9_HERIL</name>
<evidence type="ECO:0000256" key="7">
    <source>
        <dbReference type="ARBA" id="ARBA00023004"/>
    </source>
</evidence>
<keyword evidence="12" id="KW-1185">Reference proteome</keyword>
<dbReference type="PRINTS" id="PR00363">
    <property type="entry name" value="CYTOCHROMEB5"/>
</dbReference>
<dbReference type="Gene3D" id="3.10.120.10">
    <property type="entry name" value="Cytochrome b5-like heme/steroid binding domain"/>
    <property type="match status" value="1"/>
</dbReference>
<dbReference type="Pfam" id="PF00173">
    <property type="entry name" value="Cyt-b5"/>
    <property type="match status" value="1"/>
</dbReference>
<keyword evidence="5" id="KW-0479">Metal-binding</keyword>
<evidence type="ECO:0000256" key="2">
    <source>
        <dbReference type="ARBA" id="ARBA00004370"/>
    </source>
</evidence>
<keyword evidence="7" id="KW-0408">Iron</keyword>
<evidence type="ECO:0000256" key="1">
    <source>
        <dbReference type="ARBA" id="ARBA00004240"/>
    </source>
</evidence>
<dbReference type="InterPro" id="IPR050668">
    <property type="entry name" value="Cytochrome_b5"/>
</dbReference>
<evidence type="ECO:0000256" key="5">
    <source>
        <dbReference type="ARBA" id="ARBA00022723"/>
    </source>
</evidence>
<protein>
    <recommendedName>
        <fullName evidence="10">Cytochrome b5 heme-binding domain-containing protein</fullName>
    </recommendedName>
</protein>
<keyword evidence="6" id="KW-0256">Endoplasmic reticulum</keyword>
<evidence type="ECO:0000256" key="6">
    <source>
        <dbReference type="ARBA" id="ARBA00022824"/>
    </source>
</evidence>
<evidence type="ECO:0000313" key="12">
    <source>
        <dbReference type="Proteomes" id="UP000594454"/>
    </source>
</evidence>
<evidence type="ECO:0000313" key="11">
    <source>
        <dbReference type="EMBL" id="CAD7088512.1"/>
    </source>
</evidence>
<dbReference type="InterPro" id="IPR001199">
    <property type="entry name" value="Cyt_B5-like_heme/steroid-bd"/>
</dbReference>
<reference evidence="11 12" key="1">
    <citation type="submission" date="2020-11" db="EMBL/GenBank/DDBJ databases">
        <authorList>
            <person name="Wallbank WR R."/>
            <person name="Pardo Diaz C."/>
            <person name="Kozak K."/>
            <person name="Martin S."/>
            <person name="Jiggins C."/>
            <person name="Moest M."/>
            <person name="Warren A I."/>
            <person name="Generalovic N T."/>
            <person name="Byers J.R.P. K."/>
            <person name="Montejo-Kovacevich G."/>
            <person name="Yen C E."/>
        </authorList>
    </citation>
    <scope>NUCLEOTIDE SEQUENCE [LARGE SCALE GENOMIC DNA]</scope>
</reference>
<keyword evidence="3" id="KW-0349">Heme</keyword>